<feature type="domain" description="CO dehydrogenase/acetyl-CoA synthase delta subunit TIM barrel" evidence="2">
    <location>
        <begin position="29"/>
        <end position="145"/>
    </location>
</feature>
<dbReference type="Gene3D" id="3.40.50.11600">
    <property type="match status" value="1"/>
</dbReference>
<dbReference type="EMBL" id="LJUJ01000002">
    <property type="protein sequence ID" value="KPK64450.1"/>
    <property type="molecule type" value="Genomic_DNA"/>
</dbReference>
<accession>A0A0S8FWG6</accession>
<proteinExistence type="predicted"/>
<dbReference type="NCBIfam" id="NF040863">
    <property type="entry name" value="HgcA_corrinoid"/>
    <property type="match status" value="1"/>
</dbReference>
<evidence type="ECO:0000259" key="2">
    <source>
        <dbReference type="Pfam" id="PF03599"/>
    </source>
</evidence>
<feature type="transmembrane region" description="Helical" evidence="1">
    <location>
        <begin position="170"/>
        <end position="192"/>
    </location>
</feature>
<evidence type="ECO:0000313" key="4">
    <source>
        <dbReference type="Proteomes" id="UP000051373"/>
    </source>
</evidence>
<dbReference type="Pfam" id="PF03599">
    <property type="entry name" value="CdhD"/>
    <property type="match status" value="1"/>
</dbReference>
<dbReference type="Proteomes" id="UP000051373">
    <property type="component" value="Unassembled WGS sequence"/>
</dbReference>
<evidence type="ECO:0000256" key="1">
    <source>
        <dbReference type="SAM" id="Phobius"/>
    </source>
</evidence>
<dbReference type="STRING" id="1703779.AMJ83_01685"/>
<evidence type="ECO:0000313" key="3">
    <source>
        <dbReference type="EMBL" id="KPK64450.1"/>
    </source>
</evidence>
<gene>
    <name evidence="3" type="ORF">AMJ83_01685</name>
</gene>
<protein>
    <submittedName>
        <fullName evidence="3">Carbon monoxide dehydrogenase</fullName>
    </submittedName>
</protein>
<keyword evidence="1" id="KW-1133">Transmembrane helix</keyword>
<dbReference type="InterPro" id="IPR016041">
    <property type="entry name" value="Ac-CoA_synth_d_su_TIM-brl"/>
</dbReference>
<feature type="transmembrane region" description="Helical" evidence="1">
    <location>
        <begin position="198"/>
        <end position="218"/>
    </location>
</feature>
<comment type="caution">
    <text evidence="3">The sequence shown here is derived from an EMBL/GenBank/DDBJ whole genome shotgun (WGS) entry which is preliminary data.</text>
</comment>
<keyword evidence="1" id="KW-0812">Transmembrane</keyword>
<dbReference type="PATRIC" id="fig|1703779.3.peg.1891"/>
<dbReference type="AlphaFoldDB" id="A0A0S8FWG6"/>
<organism evidence="3 4">
    <name type="scientific">candidate division WOR_3 bacterium SM23_42</name>
    <dbReference type="NCBI Taxonomy" id="1703779"/>
    <lineage>
        <taxon>Bacteria</taxon>
        <taxon>Bacteria division WOR-3</taxon>
    </lineage>
</organism>
<reference evidence="3 4" key="1">
    <citation type="journal article" date="2015" name="Microbiome">
        <title>Genomic resolution of linkages in carbon, nitrogen, and sulfur cycling among widespread estuary sediment bacteria.</title>
        <authorList>
            <person name="Baker B.J."/>
            <person name="Lazar C.S."/>
            <person name="Teske A.P."/>
            <person name="Dick G.J."/>
        </authorList>
    </citation>
    <scope>NUCLEOTIDE SEQUENCE [LARGE SCALE GENOMIC DNA]</scope>
    <source>
        <strain evidence="3">SM23_42</strain>
    </source>
</reference>
<feature type="transmembrane region" description="Helical" evidence="1">
    <location>
        <begin position="298"/>
        <end position="319"/>
    </location>
</feature>
<name>A0A0S8FWG6_UNCW3</name>
<feature type="transmembrane region" description="Helical" evidence="1">
    <location>
        <begin position="267"/>
        <end position="286"/>
    </location>
</feature>
<feature type="transmembrane region" description="Helical" evidence="1">
    <location>
        <begin position="230"/>
        <end position="247"/>
    </location>
</feature>
<sequence length="320" mass="35896">MIKHTTSTFTLRDKLNHLLARTGLRRDRFRVQPGLYTLGNPDKQSSVFVTANYGLSFDKLRAALFGVDCYILVLDTKGINVWCAAGKGTFGTEELIHRIDSVKLKQHVDHDMLILPQLGAPGVAAHEVTERTGFRIEYGPVRAEDLPEYLRNYKATPEMRRVRFNLLDRLILIPVEVTHMLLPAIIITVFLYLVSGPLAALAILAIVVANLIIFPILLPWIPTPNFSTKGFLLGSIVAIPFFLLAFFDNPLAEWWKRVGYALPYLLILPSLVGFIGLTTTGVTTYASRSGVEREISAYFPVMFWMLCGGTLLGVIFRFIR</sequence>
<keyword evidence="1" id="KW-0472">Membrane</keyword>